<gene>
    <name evidence="2" type="ORF">AX245_07870</name>
</gene>
<keyword evidence="1" id="KW-0560">Oxidoreductase</keyword>
<accession>A0A0E1EII6</accession>
<evidence type="ECO:0000313" key="2">
    <source>
        <dbReference type="EMBL" id="OCM71991.1"/>
    </source>
</evidence>
<dbReference type="AlphaFoldDB" id="A0A0E1EII6"/>
<dbReference type="SUPFAM" id="SSF51905">
    <property type="entry name" value="FAD/NAD(P)-binding domain"/>
    <property type="match status" value="1"/>
</dbReference>
<evidence type="ECO:0000313" key="3">
    <source>
        <dbReference type="Proteomes" id="UP000093122"/>
    </source>
</evidence>
<dbReference type="Gene3D" id="3.50.50.60">
    <property type="entry name" value="FAD/NAD(P)-binding domain"/>
    <property type="match status" value="2"/>
</dbReference>
<dbReference type="InterPro" id="IPR036188">
    <property type="entry name" value="FAD/NAD-bd_sf"/>
</dbReference>
<organism evidence="2 3">
    <name type="scientific">Streptococcus agalactiae</name>
    <dbReference type="NCBI Taxonomy" id="1311"/>
    <lineage>
        <taxon>Bacteria</taxon>
        <taxon>Bacillati</taxon>
        <taxon>Bacillota</taxon>
        <taxon>Bacilli</taxon>
        <taxon>Lactobacillales</taxon>
        <taxon>Streptococcaceae</taxon>
        <taxon>Streptococcus</taxon>
    </lineage>
</organism>
<sequence>MKHYQTIIIGAGAAGIGFGSAMQRLGLTNFLIIEKGHIGESFLRWPRTTQFITPSFTTNGFGFPDLNAVIPDTSPAFSFEKEHLSGVEYARYLQLVAAHYNLPIQNETSVLSIDKRDSLFVIKTSKGDFSADYLIMATGEFQNPNTIDIKGADLGMHYGQVDNFHIESDNPFIIIGGNESACDALTHLVYLGNQVELYTDTFGRKESNPDPSISLSPITKERLKHIQDHKKEYYSISEGKKAIEIKQIGKQYQVTFDDGSTAESFHKPILSTGFLNTCHLIDGIALFEYDKNQLPIVTEDDESTIVNNCFLIGPSLRQRDTIFCYIYKFRQRFVPIINHIAQREGIILDEDTLEFFKENQMYLDNLACCDVNCDC</sequence>
<comment type="caution">
    <text evidence="2">The sequence shown here is derived from an EMBL/GenBank/DDBJ whole genome shotgun (WGS) entry which is preliminary data.</text>
</comment>
<reference evidence="2 3" key="1">
    <citation type="journal article" date="2016" name="Sci. Rep.">
        <title>Serotype IV Streptococcus agalactiae ST-452 has arisen from large genomic recombination events between CC23 and the hypervirulent CC17 lineages.</title>
        <authorList>
            <person name="Campisi E."/>
            <person name="Rinaudo C.D."/>
            <person name="Donati C."/>
            <person name="Barucco M."/>
            <person name="Torricelli G."/>
            <person name="Edwards M.S."/>
            <person name="Baker C.J."/>
            <person name="Margarit I."/>
            <person name="Rosini R."/>
        </authorList>
    </citation>
    <scope>NUCLEOTIDE SEQUENCE [LARGE SCALE GENOMIC DNA]</scope>
    <source>
        <strain evidence="2 3">CZ-PW-140</strain>
    </source>
</reference>
<dbReference type="GO" id="GO:0004497">
    <property type="term" value="F:monooxygenase activity"/>
    <property type="evidence" value="ECO:0007669"/>
    <property type="project" value="TreeGrafter"/>
</dbReference>
<evidence type="ECO:0000256" key="1">
    <source>
        <dbReference type="ARBA" id="ARBA00023002"/>
    </source>
</evidence>
<dbReference type="GO" id="GO:0050660">
    <property type="term" value="F:flavin adenine dinucleotide binding"/>
    <property type="evidence" value="ECO:0007669"/>
    <property type="project" value="TreeGrafter"/>
</dbReference>
<name>A0A0E1EII6_STRAG</name>
<dbReference type="EMBL" id="MAWT01000011">
    <property type="protein sequence ID" value="OCM71991.1"/>
    <property type="molecule type" value="Genomic_DNA"/>
</dbReference>
<dbReference type="PANTHER" id="PTHR43539">
    <property type="entry name" value="FLAVIN-BINDING MONOOXYGENASE-LIKE PROTEIN (AFU_ORTHOLOGUE AFUA_4G09220)"/>
    <property type="match status" value="1"/>
</dbReference>
<dbReference type="InterPro" id="IPR050982">
    <property type="entry name" value="Auxin_biosynth/cation_transpt"/>
</dbReference>
<dbReference type="RefSeq" id="WP_000683737.1">
    <property type="nucleotide sequence ID" value="NZ_CP007631.1"/>
</dbReference>
<dbReference type="KEGG" id="sage:EN72_07935"/>
<dbReference type="OMA" id="YKYRQRF"/>
<dbReference type="Proteomes" id="UP000093122">
    <property type="component" value="Unassembled WGS sequence"/>
</dbReference>
<protein>
    <submittedName>
        <fullName evidence="2">Pyridine nucleotide-disulfide oxidoreductase</fullName>
    </submittedName>
</protein>
<proteinExistence type="predicted"/>
<dbReference type="Pfam" id="PF13738">
    <property type="entry name" value="Pyr_redox_3"/>
    <property type="match status" value="1"/>
</dbReference>
<dbReference type="PANTHER" id="PTHR43539:SF89">
    <property type="entry name" value="NAD(P)-BINDING DOMAIN-CONTAINING PROTEIN"/>
    <property type="match status" value="1"/>
</dbReference>